<reference evidence="13" key="2">
    <citation type="submission" date="2025-08" db="UniProtKB">
        <authorList>
            <consortium name="Ensembl"/>
        </authorList>
    </citation>
    <scope>IDENTIFICATION</scope>
</reference>
<feature type="compositionally biased region" description="Polar residues" evidence="12">
    <location>
        <begin position="421"/>
        <end position="433"/>
    </location>
</feature>
<gene>
    <name evidence="13" type="primary">NUSAP1</name>
    <name evidence="13" type="synonym">nusap1</name>
</gene>
<dbReference type="GO" id="GO:0005874">
    <property type="term" value="C:microtubule"/>
    <property type="evidence" value="ECO:0007669"/>
    <property type="project" value="UniProtKB-KW"/>
</dbReference>
<dbReference type="GeneID" id="115566223"/>
<dbReference type="AlphaFoldDB" id="A0A671XDH1"/>
<evidence type="ECO:0000313" key="13">
    <source>
        <dbReference type="Ensembl" id="ENSSAUP00010048276.1"/>
    </source>
</evidence>
<reference evidence="13" key="3">
    <citation type="submission" date="2025-09" db="UniProtKB">
        <authorList>
            <consortium name="Ensembl"/>
        </authorList>
    </citation>
    <scope>IDENTIFICATION</scope>
</reference>
<feature type="compositionally biased region" description="Basic and acidic residues" evidence="12">
    <location>
        <begin position="229"/>
        <end position="247"/>
    </location>
</feature>
<dbReference type="OMA" id="PHVTMSG"/>
<name>A0A671XDH1_SPAAU</name>
<evidence type="ECO:0000256" key="11">
    <source>
        <dbReference type="ARBA" id="ARBA00023306"/>
    </source>
</evidence>
<evidence type="ECO:0000256" key="8">
    <source>
        <dbReference type="ARBA" id="ARBA00023125"/>
    </source>
</evidence>
<evidence type="ECO:0000256" key="3">
    <source>
        <dbReference type="ARBA" id="ARBA00009702"/>
    </source>
</evidence>
<evidence type="ECO:0000256" key="4">
    <source>
        <dbReference type="ARBA" id="ARBA00022490"/>
    </source>
</evidence>
<dbReference type="GO" id="GO:0040001">
    <property type="term" value="P:establishment of mitotic spindle localization"/>
    <property type="evidence" value="ECO:0007669"/>
    <property type="project" value="InterPro"/>
</dbReference>
<keyword evidence="8" id="KW-0238">DNA-binding</keyword>
<keyword evidence="14" id="KW-1185">Reference proteome</keyword>
<dbReference type="RefSeq" id="XP_030247858.1">
    <property type="nucleotide sequence ID" value="XM_030391998.1"/>
</dbReference>
<accession>A0A671XDH1</accession>
<feature type="compositionally biased region" description="Basic residues" evidence="12">
    <location>
        <begin position="90"/>
        <end position="99"/>
    </location>
</feature>
<keyword evidence="9" id="KW-0206">Cytoskeleton</keyword>
<feature type="region of interest" description="Disordered" evidence="12">
    <location>
        <begin position="229"/>
        <end position="258"/>
    </location>
</feature>
<feature type="region of interest" description="Disordered" evidence="12">
    <location>
        <begin position="37"/>
        <end position="174"/>
    </location>
</feature>
<dbReference type="Proteomes" id="UP000472265">
    <property type="component" value="Chromosome 16"/>
</dbReference>
<keyword evidence="7" id="KW-0498">Mitosis</keyword>
<dbReference type="GO" id="GO:0072686">
    <property type="term" value="C:mitotic spindle"/>
    <property type="evidence" value="ECO:0007669"/>
    <property type="project" value="TreeGrafter"/>
</dbReference>
<evidence type="ECO:0000256" key="6">
    <source>
        <dbReference type="ARBA" id="ARBA00022701"/>
    </source>
</evidence>
<dbReference type="GO" id="GO:0007076">
    <property type="term" value="P:mitotic chromosome condensation"/>
    <property type="evidence" value="ECO:0007669"/>
    <property type="project" value="TreeGrafter"/>
</dbReference>
<evidence type="ECO:0000256" key="5">
    <source>
        <dbReference type="ARBA" id="ARBA00022618"/>
    </source>
</evidence>
<keyword evidence="5" id="KW-0132">Cell division</keyword>
<dbReference type="PANTHER" id="PTHR15874">
    <property type="entry name" value="NUCLEOLAR AND SPINDLE-ASSOCIATED PROTEIN 1"/>
    <property type="match status" value="1"/>
</dbReference>
<evidence type="ECO:0000256" key="9">
    <source>
        <dbReference type="ARBA" id="ARBA00023212"/>
    </source>
</evidence>
<dbReference type="InParanoid" id="A0A671XDH1"/>
<feature type="region of interest" description="Disordered" evidence="12">
    <location>
        <begin position="325"/>
        <end position="364"/>
    </location>
</feature>
<keyword evidence="11" id="KW-0131">Cell cycle</keyword>
<dbReference type="FunCoup" id="A0A671XDH1">
    <property type="interactions" value="1387"/>
</dbReference>
<dbReference type="PANTHER" id="PTHR15874:SF1">
    <property type="entry name" value="NUCLEOLAR AND SPINDLE-ASSOCIATED PROTEIN 1"/>
    <property type="match status" value="1"/>
</dbReference>
<evidence type="ECO:0000256" key="12">
    <source>
        <dbReference type="SAM" id="MobiDB-lite"/>
    </source>
</evidence>
<dbReference type="CTD" id="51203"/>
<dbReference type="OrthoDB" id="3258416at2759"/>
<organism evidence="13 14">
    <name type="scientific">Sparus aurata</name>
    <name type="common">Gilthead sea bream</name>
    <dbReference type="NCBI Taxonomy" id="8175"/>
    <lineage>
        <taxon>Eukaryota</taxon>
        <taxon>Metazoa</taxon>
        <taxon>Chordata</taxon>
        <taxon>Craniata</taxon>
        <taxon>Vertebrata</taxon>
        <taxon>Euteleostomi</taxon>
        <taxon>Actinopterygii</taxon>
        <taxon>Neopterygii</taxon>
        <taxon>Teleostei</taxon>
        <taxon>Neoteleostei</taxon>
        <taxon>Acanthomorphata</taxon>
        <taxon>Eupercaria</taxon>
        <taxon>Spariformes</taxon>
        <taxon>Sparidae</taxon>
        <taxon>Sparus</taxon>
    </lineage>
</organism>
<comment type="similarity">
    <text evidence="3">Belongs to the NUSAP family.</text>
</comment>
<dbReference type="GO" id="GO:0005730">
    <property type="term" value="C:nucleolus"/>
    <property type="evidence" value="ECO:0007669"/>
    <property type="project" value="TreeGrafter"/>
</dbReference>
<sequence>MDMDSMKYAELRSLAKELGLKANMKAEKLLKAIKQHYEHEKNKEGEGQGEEKDATALQKEENSSMDSTQENKDSSCDEDISSPTVFVNTRRGRGNGTKRKIPDPEPVAECDANLPPSTAEADSTVAASTGARGAKKRKVSFTKDSDKSKAEATYSEQQQPETQDEAPVQGDAVKATKVARAGRIPRYQGLQMNKPVLKPVTPNFKKLHEAHFKKMESIDSYVQRKTKQMDTYRSSVKEPKQLSDKTKPLQAHGKTQVKATRVSMFSPIAVNKGAAEDKRRHTLLSASKAPPKKPAGKEEALFRPTVLSTRRINVRFSEATHDNEYKRSMVKTPARMSPCLTSSTPQKQAADGGKPNNVRTSTFSATKTPGTFVFTGNTSISKTPGTQKKANFDLKASLSRPLTYKPHAGKLKPFEEPKENTAGNKSLISNSHQKNYKKHQVQTREDRRAKHTEGRKQKKENALGARRGLVMM</sequence>
<evidence type="ECO:0000256" key="2">
    <source>
        <dbReference type="ARBA" id="ARBA00004186"/>
    </source>
</evidence>
<keyword evidence="10" id="KW-0539">Nucleus</keyword>
<evidence type="ECO:0000256" key="7">
    <source>
        <dbReference type="ARBA" id="ARBA00022776"/>
    </source>
</evidence>
<proteinExistence type="inferred from homology"/>
<feature type="region of interest" description="Disordered" evidence="12">
    <location>
        <begin position="272"/>
        <end position="304"/>
    </location>
</feature>
<evidence type="ECO:0000256" key="10">
    <source>
        <dbReference type="ARBA" id="ARBA00023242"/>
    </source>
</evidence>
<feature type="compositionally biased region" description="Basic and acidic residues" evidence="12">
    <location>
        <begin position="37"/>
        <end position="62"/>
    </location>
</feature>
<dbReference type="GO" id="GO:0003677">
    <property type="term" value="F:DNA binding"/>
    <property type="evidence" value="ECO:0007669"/>
    <property type="project" value="UniProtKB-KW"/>
</dbReference>
<evidence type="ECO:0000313" key="14">
    <source>
        <dbReference type="Proteomes" id="UP000472265"/>
    </source>
</evidence>
<feature type="compositionally biased region" description="Basic and acidic residues" evidence="12">
    <location>
        <begin position="442"/>
        <end position="461"/>
    </location>
</feature>
<dbReference type="Ensembl" id="ENSSAUT00010050782.1">
    <property type="protein sequence ID" value="ENSSAUP00010048276.1"/>
    <property type="gene ID" value="ENSSAUG00010020133.1"/>
</dbReference>
<feature type="compositionally biased region" description="Basic and acidic residues" evidence="12">
    <location>
        <begin position="141"/>
        <end position="150"/>
    </location>
</feature>
<dbReference type="InterPro" id="IPR026756">
    <property type="entry name" value="NuSAP"/>
</dbReference>
<protein>
    <submittedName>
        <fullName evidence="13">Nucleolar and spindle associated protein 1</fullName>
    </submittedName>
</protein>
<dbReference type="GO" id="GO:0000281">
    <property type="term" value="P:mitotic cytokinesis"/>
    <property type="evidence" value="ECO:0007669"/>
    <property type="project" value="InterPro"/>
</dbReference>
<dbReference type="GO" id="GO:0001755">
    <property type="term" value="P:neural crest cell migration"/>
    <property type="evidence" value="ECO:0007669"/>
    <property type="project" value="Ensembl"/>
</dbReference>
<keyword evidence="6" id="KW-0493">Microtubule</keyword>
<comment type="subcellular location">
    <subcellularLocation>
        <location evidence="2">Cytoplasm</location>
        <location evidence="2">Cytoskeleton</location>
        <location evidence="2">Spindle</location>
    </subcellularLocation>
    <subcellularLocation>
        <location evidence="1">Nucleus</location>
    </subcellularLocation>
</comment>
<reference evidence="13" key="1">
    <citation type="submission" date="2021-04" db="EMBL/GenBank/DDBJ databases">
        <authorList>
            <consortium name="Wellcome Sanger Institute Data Sharing"/>
        </authorList>
    </citation>
    <scope>NUCLEOTIDE SEQUENCE [LARGE SCALE GENOMIC DNA]</scope>
</reference>
<dbReference type="Pfam" id="PF16006">
    <property type="entry name" value="NUSAP"/>
    <property type="match status" value="1"/>
</dbReference>
<dbReference type="GO" id="GO:0008017">
    <property type="term" value="F:microtubule binding"/>
    <property type="evidence" value="ECO:0007669"/>
    <property type="project" value="TreeGrafter"/>
</dbReference>
<evidence type="ECO:0000256" key="1">
    <source>
        <dbReference type="ARBA" id="ARBA00004123"/>
    </source>
</evidence>
<feature type="region of interest" description="Disordered" evidence="12">
    <location>
        <begin position="404"/>
        <end position="472"/>
    </location>
</feature>
<dbReference type="GeneTree" id="ENSGT00390000006370"/>
<keyword evidence="4" id="KW-0963">Cytoplasm</keyword>